<reference evidence="4 5" key="1">
    <citation type="submission" date="2017-01" db="EMBL/GenBank/DDBJ databases">
        <authorList>
            <person name="Varghese N."/>
            <person name="Submissions S."/>
        </authorList>
    </citation>
    <scope>NUCLEOTIDE SEQUENCE [LARGE SCALE GENOMIC DNA]</scope>
    <source>
        <strain evidence="4 5">DSM 2061</strain>
    </source>
</reference>
<keyword evidence="2" id="KW-0808">Transferase</keyword>
<dbReference type="Pfam" id="PF04041">
    <property type="entry name" value="Glyco_hydro_130"/>
    <property type="match status" value="1"/>
</dbReference>
<dbReference type="InterPro" id="IPR007184">
    <property type="entry name" value="Mannoside_phosphorylase"/>
</dbReference>
<keyword evidence="4" id="KW-0378">Hydrolase</keyword>
<dbReference type="Gene3D" id="2.115.10.20">
    <property type="entry name" value="Glycosyl hydrolase domain, family 43"/>
    <property type="match status" value="1"/>
</dbReference>
<dbReference type="PANTHER" id="PTHR34106:SF5">
    <property type="entry name" value="GLYCOSIDASE"/>
    <property type="match status" value="1"/>
</dbReference>
<dbReference type="EMBL" id="FTOB01000009">
    <property type="protein sequence ID" value="SIT08400.1"/>
    <property type="molecule type" value="Genomic_DNA"/>
</dbReference>
<evidence type="ECO:0000256" key="2">
    <source>
        <dbReference type="ARBA" id="ARBA00022679"/>
    </source>
</evidence>
<organism evidence="4 5">
    <name type="scientific">Zobellia uliginosa</name>
    <dbReference type="NCBI Taxonomy" id="143224"/>
    <lineage>
        <taxon>Bacteria</taxon>
        <taxon>Pseudomonadati</taxon>
        <taxon>Bacteroidota</taxon>
        <taxon>Flavobacteriia</taxon>
        <taxon>Flavobacteriales</taxon>
        <taxon>Flavobacteriaceae</taxon>
        <taxon>Zobellia</taxon>
    </lineage>
</organism>
<dbReference type="PANTHER" id="PTHR34106">
    <property type="entry name" value="GLYCOSIDASE"/>
    <property type="match status" value="1"/>
</dbReference>
<keyword evidence="1" id="KW-0328">Glycosyltransferase</keyword>
<keyword evidence="5" id="KW-1185">Reference proteome</keyword>
<proteinExistence type="inferred from homology"/>
<dbReference type="RefSeq" id="WP_076456953.1">
    <property type="nucleotide sequence ID" value="NZ_FTOB01000009.1"/>
</dbReference>
<evidence type="ECO:0000256" key="3">
    <source>
        <dbReference type="ARBA" id="ARBA00024356"/>
    </source>
</evidence>
<protein>
    <submittedName>
        <fullName evidence="4">Predicted glycosyl hydrolase, GH43/DUF377 family</fullName>
    </submittedName>
</protein>
<sequence>MKLKKNPNNPILKPHPSNYWENLVVCNPGVWFENGKFTMLYRAAGDDEQHLIRMGRAESTDGIHFSRCSDEPAFEPSIDGPDKGGIEDPRIVKFGEEFYVTYAYRPHYPGQYWKFEHDVILLPDVGADAPAVLKQNIANSGLAVTKDFKDWMRLGRITDTNLDDRDVILFPEKINGKYAMLHRPKQWIGDKYGCEQPSIWIRFSDDLMVWNEPSTLLISGRKGTWEEKVGGSTPPLKTPEGWLIIYHGVENGGKGYYRVGVALLDLNDPTKVIARATDFVMEPEHDYEIDGPYQGCVFPTGNVIVDDTLYVYYGAADKYIGLATCKIDEVLDYLKKYRL</sequence>
<dbReference type="SUPFAM" id="SSF75005">
    <property type="entry name" value="Arabinanase/levansucrase/invertase"/>
    <property type="match status" value="1"/>
</dbReference>
<comment type="caution">
    <text evidence="4">The sequence shown here is derived from an EMBL/GenBank/DDBJ whole genome shotgun (WGS) entry which is preliminary data.</text>
</comment>
<dbReference type="PIRSF" id="PIRSF016202">
    <property type="entry name" value="PH1107"/>
    <property type="match status" value="1"/>
</dbReference>
<evidence type="ECO:0000313" key="5">
    <source>
        <dbReference type="Proteomes" id="UP000185728"/>
    </source>
</evidence>
<dbReference type="GO" id="GO:0016787">
    <property type="term" value="F:hydrolase activity"/>
    <property type="evidence" value="ECO:0007669"/>
    <property type="project" value="UniProtKB-KW"/>
</dbReference>
<dbReference type="Proteomes" id="UP000185728">
    <property type="component" value="Unassembled WGS sequence"/>
</dbReference>
<accession>A0ABY1L1W9</accession>
<gene>
    <name evidence="4" type="ORF">SAMN05421766_10931</name>
</gene>
<evidence type="ECO:0000313" key="4">
    <source>
        <dbReference type="EMBL" id="SIT08400.1"/>
    </source>
</evidence>
<dbReference type="InterPro" id="IPR023296">
    <property type="entry name" value="Glyco_hydro_beta-prop_sf"/>
</dbReference>
<dbReference type="CDD" id="cd18614">
    <property type="entry name" value="GH130"/>
    <property type="match status" value="1"/>
</dbReference>
<comment type="similarity">
    <text evidence="3">Belongs to the glycosyl hydrolase 130 family.</text>
</comment>
<evidence type="ECO:0000256" key="1">
    <source>
        <dbReference type="ARBA" id="ARBA00022676"/>
    </source>
</evidence>
<name>A0ABY1L1W9_9FLAO</name>